<keyword evidence="1" id="KW-0812">Transmembrane</keyword>
<feature type="transmembrane region" description="Helical" evidence="1">
    <location>
        <begin position="15"/>
        <end position="35"/>
    </location>
</feature>
<gene>
    <name evidence="2" type="ORF">LVJ77_04140</name>
</gene>
<dbReference type="EMBL" id="CP091521">
    <property type="protein sequence ID" value="UOP05385.1"/>
    <property type="molecule type" value="Genomic_DNA"/>
</dbReference>
<dbReference type="AlphaFoldDB" id="A0A8T9MWZ8"/>
<sequence>MESQDKKTEDRKADLGALTIWIPILWAAGSIGVFVTTECRWLNIEQFKFWIWFCGGGFIGSTLPWSKQLLIKLFQGHAKWGECGILIVFVLIQGFVFIMIAYPSIISDRIKITPISFLMLLGSWFLIETLMQAKDGLEYDDLKRIIKSRR</sequence>
<keyword evidence="1" id="KW-1133">Transmembrane helix</keyword>
<keyword evidence="3" id="KW-1185">Reference proteome</keyword>
<proteinExistence type="predicted"/>
<name>A0A8T9MWZ8_9NEIS</name>
<evidence type="ECO:0000313" key="3">
    <source>
        <dbReference type="Proteomes" id="UP000831534"/>
    </source>
</evidence>
<dbReference type="KEGG" id="ckh:LVJ77_04140"/>
<dbReference type="RefSeq" id="WP_156900812.1">
    <property type="nucleotide sequence ID" value="NZ_CP091521.1"/>
</dbReference>
<accession>A0A8T9MWZ8</accession>
<reference evidence="2" key="1">
    <citation type="journal article" date="2022" name="Res Sq">
        <title>Evolution of multicellular longitudinally dividing oral cavity symbionts (Neisseriaceae).</title>
        <authorList>
            <person name="Nyongesa S."/>
            <person name="Weber P."/>
            <person name="Bernet E."/>
            <person name="Pullido F."/>
            <person name="Nieckarz M."/>
            <person name="Delaby M."/>
            <person name="Nieves C."/>
            <person name="Viehboeck T."/>
            <person name="Krause N."/>
            <person name="Rivera-Millot A."/>
            <person name="Nakamura A."/>
            <person name="Vischer N."/>
            <person name="VanNieuwenhze M."/>
            <person name="Brun Y."/>
            <person name="Cava F."/>
            <person name="Bulgheresi S."/>
            <person name="Veyrier F."/>
        </authorList>
    </citation>
    <scope>NUCLEOTIDE SEQUENCE</scope>
    <source>
        <strain evidence="2">17694</strain>
    </source>
</reference>
<dbReference type="Proteomes" id="UP000831534">
    <property type="component" value="Chromosome"/>
</dbReference>
<keyword evidence="1" id="KW-0472">Membrane</keyword>
<evidence type="ECO:0000256" key="1">
    <source>
        <dbReference type="SAM" id="Phobius"/>
    </source>
</evidence>
<organism evidence="2 3">
    <name type="scientific">Conchiformibius kuhniae</name>
    <dbReference type="NCBI Taxonomy" id="211502"/>
    <lineage>
        <taxon>Bacteria</taxon>
        <taxon>Pseudomonadati</taxon>
        <taxon>Pseudomonadota</taxon>
        <taxon>Betaproteobacteria</taxon>
        <taxon>Neisseriales</taxon>
        <taxon>Neisseriaceae</taxon>
        <taxon>Conchiformibius</taxon>
    </lineage>
</organism>
<feature type="transmembrane region" description="Helical" evidence="1">
    <location>
        <begin position="47"/>
        <end position="65"/>
    </location>
</feature>
<evidence type="ECO:0000313" key="2">
    <source>
        <dbReference type="EMBL" id="UOP05385.1"/>
    </source>
</evidence>
<protein>
    <submittedName>
        <fullName evidence="2">Uncharacterized protein</fullName>
    </submittedName>
</protein>
<reference evidence="2" key="2">
    <citation type="submission" date="2024-09" db="EMBL/GenBank/DDBJ databases">
        <authorList>
            <person name="Veyrier F.J."/>
        </authorList>
    </citation>
    <scope>NUCLEOTIDE SEQUENCE</scope>
    <source>
        <strain evidence="2">17694</strain>
    </source>
</reference>
<feature type="transmembrane region" description="Helical" evidence="1">
    <location>
        <begin position="85"/>
        <end position="103"/>
    </location>
</feature>